<feature type="region of interest" description="Disordered" evidence="1">
    <location>
        <begin position="85"/>
        <end position="144"/>
    </location>
</feature>
<accession>T1HZT8</accession>
<organism evidence="2 3">
    <name type="scientific">Rhodnius prolixus</name>
    <name type="common">Triatomid bug</name>
    <dbReference type="NCBI Taxonomy" id="13249"/>
    <lineage>
        <taxon>Eukaryota</taxon>
        <taxon>Metazoa</taxon>
        <taxon>Ecdysozoa</taxon>
        <taxon>Arthropoda</taxon>
        <taxon>Hexapoda</taxon>
        <taxon>Insecta</taxon>
        <taxon>Pterygota</taxon>
        <taxon>Neoptera</taxon>
        <taxon>Paraneoptera</taxon>
        <taxon>Hemiptera</taxon>
        <taxon>Heteroptera</taxon>
        <taxon>Panheteroptera</taxon>
        <taxon>Cimicomorpha</taxon>
        <taxon>Reduviidae</taxon>
        <taxon>Triatominae</taxon>
        <taxon>Rhodnius</taxon>
    </lineage>
</organism>
<name>T1HZT8_RHOPR</name>
<dbReference type="EMBL" id="ACPB03002149">
    <property type="status" value="NOT_ANNOTATED_CDS"/>
    <property type="molecule type" value="Genomic_DNA"/>
</dbReference>
<feature type="region of interest" description="Disordered" evidence="1">
    <location>
        <begin position="170"/>
        <end position="204"/>
    </location>
</feature>
<sequence length="204" mass="23220">MKRWIFEGTKPTPVMLNRPNLEVKKEEPPIEVDPTAAVFINTIDESVKKNLPIIKKMLSRPVDPVDDPFNFREVVDEFRKQKEAELVETTSEKSLATEVHEDEGENEDEDASDTSSMPSIELKPGVIFEKPPRLQPYEPEDEYSKRKMTLLAENIRFNEERVLREMVEEVLGKELSPETYSDGSGEESSEEASAGEESSEEDGN</sequence>
<dbReference type="EMBL" id="ACPB03002150">
    <property type="status" value="NOT_ANNOTATED_CDS"/>
    <property type="molecule type" value="Genomic_DNA"/>
</dbReference>
<dbReference type="Proteomes" id="UP000015103">
    <property type="component" value="Unassembled WGS sequence"/>
</dbReference>
<dbReference type="AlphaFoldDB" id="T1HZT8"/>
<dbReference type="HOGENOM" id="CLU_1344749_0_0_1"/>
<feature type="compositionally biased region" description="Acidic residues" evidence="1">
    <location>
        <begin position="100"/>
        <end position="112"/>
    </location>
</feature>
<keyword evidence="3" id="KW-1185">Reference proteome</keyword>
<proteinExistence type="predicted"/>
<dbReference type="VEuPathDB" id="VectorBase:RPRC009558"/>
<dbReference type="InParanoid" id="T1HZT8"/>
<feature type="compositionally biased region" description="Acidic residues" evidence="1">
    <location>
        <begin position="184"/>
        <end position="204"/>
    </location>
</feature>
<evidence type="ECO:0000313" key="3">
    <source>
        <dbReference type="Proteomes" id="UP000015103"/>
    </source>
</evidence>
<reference evidence="2" key="1">
    <citation type="submission" date="2015-05" db="UniProtKB">
        <authorList>
            <consortium name="EnsemblMetazoa"/>
        </authorList>
    </citation>
    <scope>IDENTIFICATION</scope>
</reference>
<dbReference type="EnsemblMetazoa" id="RPRC009558-RA">
    <property type="protein sequence ID" value="RPRC009558-PA"/>
    <property type="gene ID" value="RPRC009558"/>
</dbReference>
<evidence type="ECO:0000313" key="2">
    <source>
        <dbReference type="EnsemblMetazoa" id="RPRC009558-PA"/>
    </source>
</evidence>
<protein>
    <submittedName>
        <fullName evidence="2">Uncharacterized protein</fullName>
    </submittedName>
</protein>
<evidence type="ECO:0000256" key="1">
    <source>
        <dbReference type="SAM" id="MobiDB-lite"/>
    </source>
</evidence>